<feature type="region of interest" description="Disordered" evidence="1">
    <location>
        <begin position="440"/>
        <end position="468"/>
    </location>
</feature>
<evidence type="ECO:0000313" key="3">
    <source>
        <dbReference type="EMBL" id="PSN67287.1"/>
    </source>
</evidence>
<keyword evidence="2" id="KW-1133">Transmembrane helix</keyword>
<feature type="region of interest" description="Disordered" evidence="1">
    <location>
        <begin position="486"/>
        <end position="569"/>
    </location>
</feature>
<keyword evidence="2" id="KW-0472">Membrane</keyword>
<feature type="compositionally biased region" description="Polar residues" evidence="1">
    <location>
        <begin position="452"/>
        <end position="461"/>
    </location>
</feature>
<dbReference type="EMBL" id="KZ678135">
    <property type="protein sequence ID" value="PSN67287.1"/>
    <property type="molecule type" value="Genomic_DNA"/>
</dbReference>
<feature type="transmembrane region" description="Helical" evidence="2">
    <location>
        <begin position="579"/>
        <end position="599"/>
    </location>
</feature>
<protein>
    <submittedName>
        <fullName evidence="3">Uncharacterized protein</fullName>
    </submittedName>
</protein>
<evidence type="ECO:0000256" key="1">
    <source>
        <dbReference type="SAM" id="MobiDB-lite"/>
    </source>
</evidence>
<dbReference type="OrthoDB" id="3674353at2759"/>
<dbReference type="AlphaFoldDB" id="A0A2T2NPC1"/>
<accession>A0A2T2NPC1</accession>
<dbReference type="Proteomes" id="UP000240883">
    <property type="component" value="Unassembled WGS sequence"/>
</dbReference>
<sequence>MCLPVFQQHTCPRGLSSVCCLGTPLNAKHHSICFREAVSVSLAHPPRPMRCDSSTQANTASLDQYASIMYNKVRERTNKHWSCSHAGDMPRELRERLGNPEICPKCNFRRHVQVISGLQDGIHLRGGVYKSKIAAVKEKEKGGPGSETQMRRHHAWMRKWRTSKMDVEADLLELLDIDRLLPSLTAIWGVKDALEIWYSEQENMSMVPGCEVQNSDYVDEIMTDESPGIKDQPNDENYTLRGGLERNDSLEPDPSAHRPPLKRFKLSFRLPGKRSSQCSTRSEKKKDQNNTTAPLTATPPRALLFNMASVASVAAQVPLPPSPPQIQKASRSAAFPGKRVAFRSNVTISPSHQDGAWSLPILEHRPHSRHTRAMLTNPRFKWRRCHPDYAGDGTWSAPPGYELVDTSMCSVPWGEFDGISEIAPCEETPLQETRMMSLQGTQVESPHKTRAKSPQDTQVEPTQEIDTEKDMLGHRVVDAHRLPAVEHREYIDGPPTFTTGHTEPDPVSGAVAMTKSETSRLEPNRALQTDTKVQSSPSDDDKTDKANISPTGKDSNVRSKAPGGPGLNSSLSDQRMYDLIYYNYLLMAFIVLLLVQVVIKAFC</sequence>
<feature type="compositionally biased region" description="Polar residues" evidence="1">
    <location>
        <begin position="526"/>
        <end position="537"/>
    </location>
</feature>
<proteinExistence type="predicted"/>
<gene>
    <name evidence="3" type="ORF">BS50DRAFT_588269</name>
</gene>
<feature type="region of interest" description="Disordered" evidence="1">
    <location>
        <begin position="224"/>
        <end position="299"/>
    </location>
</feature>
<evidence type="ECO:0000313" key="4">
    <source>
        <dbReference type="Proteomes" id="UP000240883"/>
    </source>
</evidence>
<reference evidence="3 4" key="1">
    <citation type="journal article" date="2018" name="Front. Microbiol.">
        <title>Genome-Wide Analysis of Corynespora cassiicola Leaf Fall Disease Putative Effectors.</title>
        <authorList>
            <person name="Lopez D."/>
            <person name="Ribeiro S."/>
            <person name="Label P."/>
            <person name="Fumanal B."/>
            <person name="Venisse J.S."/>
            <person name="Kohler A."/>
            <person name="de Oliveira R.R."/>
            <person name="Labutti K."/>
            <person name="Lipzen A."/>
            <person name="Lail K."/>
            <person name="Bauer D."/>
            <person name="Ohm R.A."/>
            <person name="Barry K.W."/>
            <person name="Spatafora J."/>
            <person name="Grigoriev I.V."/>
            <person name="Martin F.M."/>
            <person name="Pujade-Renaud V."/>
        </authorList>
    </citation>
    <scope>NUCLEOTIDE SEQUENCE [LARGE SCALE GENOMIC DNA]</scope>
    <source>
        <strain evidence="3 4">Philippines</strain>
    </source>
</reference>
<evidence type="ECO:0000256" key="2">
    <source>
        <dbReference type="SAM" id="Phobius"/>
    </source>
</evidence>
<name>A0A2T2NPC1_CORCC</name>
<keyword evidence="4" id="KW-1185">Reference proteome</keyword>
<organism evidence="3 4">
    <name type="scientific">Corynespora cassiicola Philippines</name>
    <dbReference type="NCBI Taxonomy" id="1448308"/>
    <lineage>
        <taxon>Eukaryota</taxon>
        <taxon>Fungi</taxon>
        <taxon>Dikarya</taxon>
        <taxon>Ascomycota</taxon>
        <taxon>Pezizomycotina</taxon>
        <taxon>Dothideomycetes</taxon>
        <taxon>Pleosporomycetidae</taxon>
        <taxon>Pleosporales</taxon>
        <taxon>Corynesporascaceae</taxon>
        <taxon>Corynespora</taxon>
    </lineage>
</organism>
<keyword evidence="2" id="KW-0812">Transmembrane</keyword>